<keyword evidence="2" id="KW-0227">DNA damage</keyword>
<dbReference type="InterPro" id="IPR000424">
    <property type="entry name" value="Primosome_PriB/ssb"/>
</dbReference>
<dbReference type="InterPro" id="IPR011344">
    <property type="entry name" value="ssDNA-bd"/>
</dbReference>
<dbReference type="GO" id="GO:0003697">
    <property type="term" value="F:single-stranded DNA binding"/>
    <property type="evidence" value="ECO:0007669"/>
    <property type="project" value="UniProtKB-UniRule"/>
</dbReference>
<keyword evidence="6" id="KW-1185">Reference proteome</keyword>
<dbReference type="CDD" id="cd04496">
    <property type="entry name" value="SSB_OBF"/>
    <property type="match status" value="1"/>
</dbReference>
<dbReference type="Pfam" id="PF00436">
    <property type="entry name" value="SSB"/>
    <property type="match status" value="1"/>
</dbReference>
<evidence type="ECO:0000256" key="4">
    <source>
        <dbReference type="SAM" id="MobiDB-lite"/>
    </source>
</evidence>
<feature type="region of interest" description="Disordered" evidence="4">
    <location>
        <begin position="104"/>
        <end position="191"/>
    </location>
</feature>
<name>A0A318U7C0_9BACL</name>
<comment type="function">
    <text evidence="2">Plays an important role in DNA replication, recombination and repair. Binds to ssDNA and to an array of partner proteins to recruit them to their sites of action during DNA metabolism.</text>
</comment>
<keyword evidence="2" id="KW-0233">DNA recombination</keyword>
<keyword evidence="1 2" id="KW-0238">DNA-binding</keyword>
<keyword evidence="2" id="KW-0235">DNA replication</keyword>
<proteinExistence type="inferred from homology"/>
<comment type="subunit">
    <text evidence="2">Homotetramer.</text>
</comment>
<protein>
    <recommendedName>
        <fullName evidence="2 3">Single-stranded DNA-binding protein</fullName>
        <shortName evidence="2">SSB</shortName>
    </recommendedName>
</protein>
<organism evidence="5 6">
    <name type="scientific">Ureibacillus chungkukjangi</name>
    <dbReference type="NCBI Taxonomy" id="1202712"/>
    <lineage>
        <taxon>Bacteria</taxon>
        <taxon>Bacillati</taxon>
        <taxon>Bacillota</taxon>
        <taxon>Bacilli</taxon>
        <taxon>Bacillales</taxon>
        <taxon>Caryophanaceae</taxon>
        <taxon>Ureibacillus</taxon>
    </lineage>
</organism>
<dbReference type="SUPFAM" id="SSF50249">
    <property type="entry name" value="Nucleic acid-binding proteins"/>
    <property type="match status" value="1"/>
</dbReference>
<dbReference type="NCBIfam" id="TIGR00621">
    <property type="entry name" value="ssb"/>
    <property type="match status" value="1"/>
</dbReference>
<dbReference type="GO" id="GO:0006310">
    <property type="term" value="P:DNA recombination"/>
    <property type="evidence" value="ECO:0007669"/>
    <property type="project" value="UniProtKB-UniRule"/>
</dbReference>
<dbReference type="Gene3D" id="2.40.50.140">
    <property type="entry name" value="Nucleic acid-binding proteins"/>
    <property type="match status" value="1"/>
</dbReference>
<dbReference type="GO" id="GO:0006281">
    <property type="term" value="P:DNA repair"/>
    <property type="evidence" value="ECO:0007669"/>
    <property type="project" value="UniProtKB-UniRule"/>
</dbReference>
<dbReference type="FunFam" id="2.40.50.140:FF:000084">
    <property type="entry name" value="Single-stranded DNA-binding protein"/>
    <property type="match status" value="1"/>
</dbReference>
<dbReference type="OrthoDB" id="9809878at2"/>
<dbReference type="GO" id="GO:0006260">
    <property type="term" value="P:DNA replication"/>
    <property type="evidence" value="ECO:0007669"/>
    <property type="project" value="UniProtKB-UniRule"/>
</dbReference>
<dbReference type="EMBL" id="QJTJ01000003">
    <property type="protein sequence ID" value="PYF07849.1"/>
    <property type="molecule type" value="Genomic_DNA"/>
</dbReference>
<dbReference type="HAMAP" id="MF_00984">
    <property type="entry name" value="SSB"/>
    <property type="match status" value="1"/>
</dbReference>
<evidence type="ECO:0000256" key="2">
    <source>
        <dbReference type="HAMAP-Rule" id="MF_00984"/>
    </source>
</evidence>
<feature type="compositionally biased region" description="Polar residues" evidence="4">
    <location>
        <begin position="154"/>
        <end position="168"/>
    </location>
</feature>
<reference evidence="5 6" key="1">
    <citation type="submission" date="2018-06" db="EMBL/GenBank/DDBJ databases">
        <title>Genomic Encyclopedia of Archaeal and Bacterial Type Strains, Phase II (KMG-II): from individual species to whole genera.</title>
        <authorList>
            <person name="Goeker M."/>
        </authorList>
    </citation>
    <scope>NUCLEOTIDE SEQUENCE [LARGE SCALE GENOMIC DNA]</scope>
    <source>
        <strain evidence="5 6">KACC 16626</strain>
    </source>
</reference>
<dbReference type="Proteomes" id="UP000247416">
    <property type="component" value="Unassembled WGS sequence"/>
</dbReference>
<gene>
    <name evidence="5" type="ORF">BJ095_10316</name>
</gene>
<feature type="short sequence motif" description="Important for interaction with partner proteins" evidence="2">
    <location>
        <begin position="186"/>
        <end position="191"/>
    </location>
</feature>
<comment type="caution">
    <text evidence="5">The sequence shown here is derived from an EMBL/GenBank/DDBJ whole genome shotgun (WGS) entry which is preliminary data.</text>
</comment>
<dbReference type="PANTHER" id="PTHR10302">
    <property type="entry name" value="SINGLE-STRANDED DNA-BINDING PROTEIN"/>
    <property type="match status" value="1"/>
</dbReference>
<accession>A0A318U7C0</accession>
<feature type="compositionally biased region" description="Low complexity" evidence="4">
    <location>
        <begin position="115"/>
        <end position="129"/>
    </location>
</feature>
<dbReference type="AlphaFoldDB" id="A0A318U7C0"/>
<dbReference type="InterPro" id="IPR012340">
    <property type="entry name" value="NA-bd_OB-fold"/>
</dbReference>
<dbReference type="PROSITE" id="PS50935">
    <property type="entry name" value="SSB"/>
    <property type="match status" value="1"/>
</dbReference>
<evidence type="ECO:0000256" key="1">
    <source>
        <dbReference type="ARBA" id="ARBA00023125"/>
    </source>
</evidence>
<feature type="compositionally biased region" description="Polar residues" evidence="4">
    <location>
        <begin position="130"/>
        <end position="140"/>
    </location>
</feature>
<keyword evidence="2" id="KW-0234">DNA repair</keyword>
<dbReference type="RefSeq" id="WP_107932041.1">
    <property type="nucleotide sequence ID" value="NZ_CP085009.1"/>
</dbReference>
<evidence type="ECO:0000256" key="3">
    <source>
        <dbReference type="RuleBase" id="RU000524"/>
    </source>
</evidence>
<dbReference type="PANTHER" id="PTHR10302:SF27">
    <property type="entry name" value="SINGLE-STRANDED DNA-BINDING PROTEIN"/>
    <property type="match status" value="1"/>
</dbReference>
<evidence type="ECO:0000313" key="5">
    <source>
        <dbReference type="EMBL" id="PYF07849.1"/>
    </source>
</evidence>
<evidence type="ECO:0000313" key="6">
    <source>
        <dbReference type="Proteomes" id="UP000247416"/>
    </source>
</evidence>
<sequence length="191" mass="20989">MINRVVLVGRLTKDPELRYTPSGVPMTRFTVAVNRTFSNQQGDREADFIGCIAWRKQAENLANFMRKGSLIGVEGRIQTGSFEGQDGKRVYTTDVVADAVQFLEPRNNTGGGGVPNQQYGGQPQYGGNQPSYSTSQPNQQFGGGNMDQDPFAPSYQQSQPPANQQNYTRVDEDPFASSKGPIEVSEDDLPF</sequence>
<dbReference type="GO" id="GO:0009295">
    <property type="term" value="C:nucleoid"/>
    <property type="evidence" value="ECO:0007669"/>
    <property type="project" value="TreeGrafter"/>
</dbReference>
<comment type="caution">
    <text evidence="2">Lacks conserved residue(s) required for the propagation of feature annotation.</text>
</comment>